<accession>A0A8T0ESL7</accession>
<dbReference type="InterPro" id="IPR008042">
    <property type="entry name" value="Retrotrans_Pao"/>
</dbReference>
<organism evidence="2 3">
    <name type="scientific">Argiope bruennichi</name>
    <name type="common">Wasp spider</name>
    <name type="synonym">Aranea bruennichi</name>
    <dbReference type="NCBI Taxonomy" id="94029"/>
    <lineage>
        <taxon>Eukaryota</taxon>
        <taxon>Metazoa</taxon>
        <taxon>Ecdysozoa</taxon>
        <taxon>Arthropoda</taxon>
        <taxon>Chelicerata</taxon>
        <taxon>Arachnida</taxon>
        <taxon>Araneae</taxon>
        <taxon>Araneomorphae</taxon>
        <taxon>Entelegynae</taxon>
        <taxon>Araneoidea</taxon>
        <taxon>Araneidae</taxon>
        <taxon>Argiope</taxon>
    </lineage>
</organism>
<comment type="caution">
    <text evidence="2">The sequence shown here is derived from an EMBL/GenBank/DDBJ whole genome shotgun (WGS) entry which is preliminary data.</text>
</comment>
<dbReference type="PANTHER" id="PTHR47331:SF1">
    <property type="entry name" value="GAG-LIKE PROTEIN"/>
    <property type="match status" value="1"/>
</dbReference>
<keyword evidence="1" id="KW-0175">Coiled coil</keyword>
<evidence type="ECO:0000313" key="2">
    <source>
        <dbReference type="EMBL" id="KAF8778923.1"/>
    </source>
</evidence>
<sequence>MEKGSVAEELITTRRISFPPGGNSYEKAIEQLKLRYGREELLIQVYVRDLLSLVLQKQNMPKKSLRNLYDLLETKLRTLEILGVTRDKYAAMLFPLVESALPEETLLAWERYRSINCRSHDEENQNSKTTTKTDLDSILEFLQDEVQAEERIILASQNSGFDTKPNFKSFKEKKAANNKHKYGDTRQIASEADLLTSSKEQRQYPDNADSLSIHVFCDASKTAYVTCIYLRSACKNLTSCQLVQARSKVAPLKAITISRLELFACSIGTRLVQRVIEDLKLGNIPIFFWTDSNNALCWIKGSENWTPFVYNRIREIRLASKPENWHYVSGSINPADLPSRGCSVQQLSETEWWHGPPWLYYPSDKWSRSEFSVNEEVLKEKRKEIVSSMVNLKKTDNSFIYKFSNYHKTKLLVLLQQMLFPLFEPCSNAEILRAWQRNDRRLMADKKAEEEESRLESLMKFLKNEAENEIKRMWKAYL</sequence>
<evidence type="ECO:0000256" key="1">
    <source>
        <dbReference type="SAM" id="Coils"/>
    </source>
</evidence>
<dbReference type="AlphaFoldDB" id="A0A8T0ESL7"/>
<evidence type="ECO:0000313" key="3">
    <source>
        <dbReference type="Proteomes" id="UP000807504"/>
    </source>
</evidence>
<dbReference type="Pfam" id="PF05380">
    <property type="entry name" value="Peptidase_A17"/>
    <property type="match status" value="1"/>
</dbReference>
<dbReference type="PANTHER" id="PTHR47331">
    <property type="entry name" value="PHD-TYPE DOMAIN-CONTAINING PROTEIN"/>
    <property type="match status" value="1"/>
</dbReference>
<name>A0A8T0ESL7_ARGBR</name>
<reference evidence="2" key="1">
    <citation type="journal article" date="2020" name="bioRxiv">
        <title>Chromosome-level reference genome of the European wasp spider Argiope bruennichi: a resource for studies on range expansion and evolutionary adaptation.</title>
        <authorList>
            <person name="Sheffer M.M."/>
            <person name="Hoppe A."/>
            <person name="Krehenwinkel H."/>
            <person name="Uhl G."/>
            <person name="Kuss A.W."/>
            <person name="Jensen L."/>
            <person name="Jensen C."/>
            <person name="Gillespie R.G."/>
            <person name="Hoff K.J."/>
            <person name="Prost S."/>
        </authorList>
    </citation>
    <scope>NUCLEOTIDE SEQUENCE</scope>
</reference>
<proteinExistence type="predicted"/>
<gene>
    <name evidence="2" type="ORF">HNY73_015597</name>
</gene>
<dbReference type="Proteomes" id="UP000807504">
    <property type="component" value="Unassembled WGS sequence"/>
</dbReference>
<dbReference type="InterPro" id="IPR005312">
    <property type="entry name" value="DUF1759"/>
</dbReference>
<dbReference type="EMBL" id="JABXBU010002072">
    <property type="protein sequence ID" value="KAF8778923.1"/>
    <property type="molecule type" value="Genomic_DNA"/>
</dbReference>
<protein>
    <submittedName>
        <fullName evidence="2">Uncharacterized protein</fullName>
    </submittedName>
</protein>
<keyword evidence="3" id="KW-1185">Reference proteome</keyword>
<reference evidence="2" key="2">
    <citation type="submission" date="2020-06" db="EMBL/GenBank/DDBJ databases">
        <authorList>
            <person name="Sheffer M."/>
        </authorList>
    </citation>
    <scope>NUCLEOTIDE SEQUENCE</scope>
</reference>
<feature type="coiled-coil region" evidence="1">
    <location>
        <begin position="432"/>
        <end position="472"/>
    </location>
</feature>
<dbReference type="Pfam" id="PF03564">
    <property type="entry name" value="DUF1759"/>
    <property type="match status" value="1"/>
</dbReference>